<protein>
    <submittedName>
        <fullName evidence="7">ABC transporter substrate-binding protein</fullName>
    </submittedName>
</protein>
<comment type="caution">
    <text evidence="7">The sequence shown here is derived from an EMBL/GenBank/DDBJ whole genome shotgun (WGS) entry which is preliminary data.</text>
</comment>
<proteinExistence type="inferred from homology"/>
<dbReference type="Proteomes" id="UP000269591">
    <property type="component" value="Unassembled WGS sequence"/>
</dbReference>
<dbReference type="OrthoDB" id="9807888at2"/>
<dbReference type="GO" id="GO:0030313">
    <property type="term" value="C:cell envelope"/>
    <property type="evidence" value="ECO:0007669"/>
    <property type="project" value="UniProtKB-SubCell"/>
</dbReference>
<dbReference type="Pfam" id="PF00497">
    <property type="entry name" value="SBP_bac_3"/>
    <property type="match status" value="1"/>
</dbReference>
<keyword evidence="3 5" id="KW-0732">Signal</keyword>
<feature type="signal peptide" evidence="5">
    <location>
        <begin position="1"/>
        <end position="17"/>
    </location>
</feature>
<keyword evidence="8" id="KW-1185">Reference proteome</keyword>
<evidence type="ECO:0000256" key="2">
    <source>
        <dbReference type="ARBA" id="ARBA00010333"/>
    </source>
</evidence>
<dbReference type="SUPFAM" id="SSF53850">
    <property type="entry name" value="Periplasmic binding protein-like II"/>
    <property type="match status" value="1"/>
</dbReference>
<name>A0A3N0AR93_9ACTN</name>
<feature type="chain" id="PRO_5038676953" evidence="5">
    <location>
        <begin position="18"/>
        <end position="280"/>
    </location>
</feature>
<evidence type="ECO:0000313" key="7">
    <source>
        <dbReference type="EMBL" id="RNL37335.1"/>
    </source>
</evidence>
<evidence type="ECO:0000256" key="5">
    <source>
        <dbReference type="SAM" id="SignalP"/>
    </source>
</evidence>
<dbReference type="AlphaFoldDB" id="A0A3N0AR93"/>
<dbReference type="SMART" id="SM00062">
    <property type="entry name" value="PBPb"/>
    <property type="match status" value="1"/>
</dbReference>
<dbReference type="PANTHER" id="PTHR35936">
    <property type="entry name" value="MEMBRANE-BOUND LYTIC MUREIN TRANSGLYCOSYLASE F"/>
    <property type="match status" value="1"/>
</dbReference>
<dbReference type="PANTHER" id="PTHR35936:SF34">
    <property type="entry name" value="ABC TRANSPORTER EXTRACELLULAR-BINDING PROTEIN YCKB-RELATED"/>
    <property type="match status" value="1"/>
</dbReference>
<dbReference type="EMBL" id="QIBX01000031">
    <property type="protein sequence ID" value="RNL37335.1"/>
    <property type="molecule type" value="Genomic_DNA"/>
</dbReference>
<reference evidence="8" key="1">
    <citation type="submission" date="2018-05" db="EMBL/GenBank/DDBJ databases">
        <title>Genome Sequencing of selected type strains of the family Eggerthellaceae.</title>
        <authorList>
            <person name="Danylec N."/>
            <person name="Stoll D.A."/>
            <person name="Doetsch A."/>
            <person name="Huch M."/>
        </authorList>
    </citation>
    <scope>NUCLEOTIDE SEQUENCE [LARGE SCALE GENOMIC DNA]</scope>
    <source>
        <strain evidence="8">DSM 24851</strain>
    </source>
</reference>
<dbReference type="InterPro" id="IPR001638">
    <property type="entry name" value="Solute-binding_3/MltF_N"/>
</dbReference>
<accession>A0A3N0AR93</accession>
<evidence type="ECO:0000259" key="6">
    <source>
        <dbReference type="SMART" id="SM00062"/>
    </source>
</evidence>
<evidence type="ECO:0000256" key="1">
    <source>
        <dbReference type="ARBA" id="ARBA00004196"/>
    </source>
</evidence>
<dbReference type="Gene3D" id="3.40.190.10">
    <property type="entry name" value="Periplasmic binding protein-like II"/>
    <property type="match status" value="2"/>
</dbReference>
<evidence type="ECO:0000256" key="4">
    <source>
        <dbReference type="RuleBase" id="RU003744"/>
    </source>
</evidence>
<organism evidence="7 8">
    <name type="scientific">Slackia equolifaciens</name>
    <dbReference type="NCBI Taxonomy" id="498718"/>
    <lineage>
        <taxon>Bacteria</taxon>
        <taxon>Bacillati</taxon>
        <taxon>Actinomycetota</taxon>
        <taxon>Coriobacteriia</taxon>
        <taxon>Eggerthellales</taxon>
        <taxon>Eggerthellaceae</taxon>
        <taxon>Slackia</taxon>
    </lineage>
</organism>
<feature type="domain" description="Solute-binding protein family 3/N-terminal" evidence="6">
    <location>
        <begin position="48"/>
        <end position="271"/>
    </location>
</feature>
<comment type="subcellular location">
    <subcellularLocation>
        <location evidence="1">Cell envelope</location>
    </subcellularLocation>
</comment>
<comment type="similarity">
    <text evidence="2 4">Belongs to the bacterial solute-binding protein 3 family.</text>
</comment>
<evidence type="ECO:0000313" key="8">
    <source>
        <dbReference type="Proteomes" id="UP000269591"/>
    </source>
</evidence>
<dbReference type="PROSITE" id="PS01039">
    <property type="entry name" value="SBP_BACTERIAL_3"/>
    <property type="match status" value="1"/>
</dbReference>
<dbReference type="InterPro" id="IPR018313">
    <property type="entry name" value="SBP_3_CS"/>
</dbReference>
<sequence>MLMGTAAVAAMSGSMLAGCSGGGDNGGSGDAAASGDASSQTDPSTLTTFIVGFDQSYPPYGFVGDDGEFTGFDLDLAAEVCSRNGWTLQLEAIEWDAKDTLLNSGAITCIWNGFTMEGREDGYTFSEPYMLNEQVVVVKADSGIASLDDLAGKTVITQVDSAAFDVLEGDKADLKATFANLETIGEYNTAFMQLESGAVEAVACDLSIAQYQMSAKPDVYTQLDEALSSEHYAVGFKQGDTELADTVTQTLKDMVADGTVEELCDKYAEYGLTYDNWILA</sequence>
<gene>
    <name evidence="7" type="ORF">DMP06_11085</name>
</gene>
<evidence type="ECO:0000256" key="3">
    <source>
        <dbReference type="ARBA" id="ARBA00022729"/>
    </source>
</evidence>